<dbReference type="HOGENOM" id="CLU_032828_4_1_1"/>
<keyword evidence="4 5" id="KW-0472">Membrane</keyword>
<dbReference type="AlphaFoldDB" id="A0A0C2YTH0"/>
<proteinExistence type="predicted"/>
<feature type="transmembrane region" description="Helical" evidence="5">
    <location>
        <begin position="226"/>
        <end position="246"/>
    </location>
</feature>
<name>A0A0C2YTH0_HEBCY</name>
<dbReference type="STRING" id="686832.A0A0C2YTH0"/>
<evidence type="ECO:0000256" key="5">
    <source>
        <dbReference type="SAM" id="Phobius"/>
    </source>
</evidence>
<dbReference type="InterPro" id="IPR000620">
    <property type="entry name" value="EamA_dom"/>
</dbReference>
<keyword evidence="3 5" id="KW-1133">Transmembrane helix</keyword>
<dbReference type="OrthoDB" id="306876at2759"/>
<evidence type="ECO:0000256" key="1">
    <source>
        <dbReference type="ARBA" id="ARBA00004141"/>
    </source>
</evidence>
<feature type="transmembrane region" description="Helical" evidence="5">
    <location>
        <begin position="96"/>
        <end position="115"/>
    </location>
</feature>
<dbReference type="PANTHER" id="PTHR22911">
    <property type="entry name" value="ACYL-MALONYL CONDENSING ENZYME-RELATED"/>
    <property type="match status" value="1"/>
</dbReference>
<dbReference type="PANTHER" id="PTHR22911:SF6">
    <property type="entry name" value="SOLUTE CARRIER FAMILY 35 MEMBER G1"/>
    <property type="match status" value="1"/>
</dbReference>
<reference evidence="8" key="2">
    <citation type="submission" date="2015-01" db="EMBL/GenBank/DDBJ databases">
        <title>Evolutionary Origins and Diversification of the Mycorrhizal Mutualists.</title>
        <authorList>
            <consortium name="DOE Joint Genome Institute"/>
            <consortium name="Mycorrhizal Genomics Consortium"/>
            <person name="Kohler A."/>
            <person name="Kuo A."/>
            <person name="Nagy L.G."/>
            <person name="Floudas D."/>
            <person name="Copeland A."/>
            <person name="Barry K.W."/>
            <person name="Cichocki N."/>
            <person name="Veneault-Fourrey C."/>
            <person name="LaButti K."/>
            <person name="Lindquist E.A."/>
            <person name="Lipzen A."/>
            <person name="Lundell T."/>
            <person name="Morin E."/>
            <person name="Murat C."/>
            <person name="Riley R."/>
            <person name="Ohm R."/>
            <person name="Sun H."/>
            <person name="Tunlid A."/>
            <person name="Henrissat B."/>
            <person name="Grigoriev I.V."/>
            <person name="Hibbett D.S."/>
            <person name="Martin F."/>
        </authorList>
    </citation>
    <scope>NUCLEOTIDE SEQUENCE [LARGE SCALE GENOMIC DNA]</scope>
    <source>
        <strain evidence="8">h7</strain>
    </source>
</reference>
<feature type="transmembrane region" description="Helical" evidence="5">
    <location>
        <begin position="290"/>
        <end position="309"/>
    </location>
</feature>
<feature type="transmembrane region" description="Helical" evidence="5">
    <location>
        <begin position="344"/>
        <end position="362"/>
    </location>
</feature>
<feature type="transmembrane region" description="Helical" evidence="5">
    <location>
        <begin position="258"/>
        <end position="278"/>
    </location>
</feature>
<feature type="domain" description="EamA" evidence="6">
    <location>
        <begin position="66"/>
        <end position="200"/>
    </location>
</feature>
<dbReference type="GO" id="GO:0016020">
    <property type="term" value="C:membrane"/>
    <property type="evidence" value="ECO:0007669"/>
    <property type="project" value="UniProtKB-SubCell"/>
</dbReference>
<dbReference type="Proteomes" id="UP000053424">
    <property type="component" value="Unassembled WGS sequence"/>
</dbReference>
<reference evidence="7 8" key="1">
    <citation type="submission" date="2014-04" db="EMBL/GenBank/DDBJ databases">
        <authorList>
            <consortium name="DOE Joint Genome Institute"/>
            <person name="Kuo A."/>
            <person name="Gay G."/>
            <person name="Dore J."/>
            <person name="Kohler A."/>
            <person name="Nagy L.G."/>
            <person name="Floudas D."/>
            <person name="Copeland A."/>
            <person name="Barry K.W."/>
            <person name="Cichocki N."/>
            <person name="Veneault-Fourrey C."/>
            <person name="LaButti K."/>
            <person name="Lindquist E.A."/>
            <person name="Lipzen A."/>
            <person name="Lundell T."/>
            <person name="Morin E."/>
            <person name="Murat C."/>
            <person name="Sun H."/>
            <person name="Tunlid A."/>
            <person name="Henrissat B."/>
            <person name="Grigoriev I.V."/>
            <person name="Hibbett D.S."/>
            <person name="Martin F."/>
            <person name="Nordberg H.P."/>
            <person name="Cantor M.N."/>
            <person name="Hua S.X."/>
        </authorList>
    </citation>
    <scope>NUCLEOTIDE SEQUENCE [LARGE SCALE GENOMIC DNA]</scope>
    <source>
        <strain evidence="8">h7</strain>
    </source>
</reference>
<evidence type="ECO:0000313" key="7">
    <source>
        <dbReference type="EMBL" id="KIM44302.1"/>
    </source>
</evidence>
<feature type="domain" description="EamA" evidence="6">
    <location>
        <begin position="236"/>
        <end position="361"/>
    </location>
</feature>
<accession>A0A0C2YTH0</accession>
<evidence type="ECO:0000256" key="4">
    <source>
        <dbReference type="ARBA" id="ARBA00023136"/>
    </source>
</evidence>
<dbReference type="InterPro" id="IPR037185">
    <property type="entry name" value="EmrE-like"/>
</dbReference>
<protein>
    <recommendedName>
        <fullName evidence="6">EamA domain-containing protein</fullName>
    </recommendedName>
</protein>
<evidence type="ECO:0000313" key="8">
    <source>
        <dbReference type="Proteomes" id="UP000053424"/>
    </source>
</evidence>
<organism evidence="7 8">
    <name type="scientific">Hebeloma cylindrosporum</name>
    <dbReference type="NCBI Taxonomy" id="76867"/>
    <lineage>
        <taxon>Eukaryota</taxon>
        <taxon>Fungi</taxon>
        <taxon>Dikarya</taxon>
        <taxon>Basidiomycota</taxon>
        <taxon>Agaricomycotina</taxon>
        <taxon>Agaricomycetes</taxon>
        <taxon>Agaricomycetidae</taxon>
        <taxon>Agaricales</taxon>
        <taxon>Agaricineae</taxon>
        <taxon>Hymenogastraceae</taxon>
        <taxon>Hebeloma</taxon>
    </lineage>
</organism>
<evidence type="ECO:0000256" key="2">
    <source>
        <dbReference type="ARBA" id="ARBA00022692"/>
    </source>
</evidence>
<feature type="transmembrane region" description="Helical" evidence="5">
    <location>
        <begin position="127"/>
        <end position="148"/>
    </location>
</feature>
<dbReference type="Pfam" id="PF00892">
    <property type="entry name" value="EamA"/>
    <property type="match status" value="2"/>
</dbReference>
<feature type="transmembrane region" description="Helical" evidence="5">
    <location>
        <begin position="186"/>
        <end position="206"/>
    </location>
</feature>
<keyword evidence="2 5" id="KW-0812">Transmembrane</keyword>
<comment type="subcellular location">
    <subcellularLocation>
        <location evidence="1">Membrane</location>
        <topology evidence="1">Multi-pass membrane protein</topology>
    </subcellularLocation>
</comment>
<evidence type="ECO:0000256" key="3">
    <source>
        <dbReference type="ARBA" id="ARBA00022989"/>
    </source>
</evidence>
<dbReference type="SUPFAM" id="SSF103481">
    <property type="entry name" value="Multidrug resistance efflux transporter EmrE"/>
    <property type="match status" value="2"/>
</dbReference>
<dbReference type="EMBL" id="KN831774">
    <property type="protein sequence ID" value="KIM44302.1"/>
    <property type="molecule type" value="Genomic_DNA"/>
</dbReference>
<feature type="transmembrane region" description="Helical" evidence="5">
    <location>
        <begin position="160"/>
        <end position="179"/>
    </location>
</feature>
<keyword evidence="8" id="KW-1185">Reference proteome</keyword>
<evidence type="ECO:0000259" key="6">
    <source>
        <dbReference type="Pfam" id="PF00892"/>
    </source>
</evidence>
<gene>
    <name evidence="7" type="ORF">M413DRAFT_443310</name>
</gene>
<sequence>MAPRNGSPAENNVELTDFIYPRDIPDVGSDSEREPLAHKTGEDVKNLSRLHVFWNDTREIAQRNNGFLLIAAGEAFFAVTDAIVKTLQKIDPPVPTSWPFEWTIIYLGCMIHMFVAKIPDPFLGPKAVRVLLFLRGIGGSVGLFGIYYSLQYLSLSDATVLTFFTPTCTAIAGAIFLGESLKLQEAMAGFVSFAGVVLIARPAALFGDHGSVLTTIHSEKMAAHRMKAVAVSLTGVLGATVAYTSISVIGKRAHPMHAMAFYATVCVPLASVGMIITQTKVVIPTQPERLGLLAMIGIFSFLGQILLTTGLQRETASRGTLALYSKIVFAIMLQRILFNTLPSYLSLLGTFMIVAAALYIVLTKEKTKVATADTPIRLLASDDEALEQGLDLEHSSLRIER</sequence>